<reference evidence="8" key="1">
    <citation type="journal article" date="2015" name="Genome Announc.">
        <title>Draft Genome Sequence of Anaerolineae Strain TC1, a Novel Isolate from a Methanogenic Wastewater Treatment System.</title>
        <authorList>
            <person name="Matsuura N."/>
            <person name="Tourlousse D.M."/>
            <person name="Sun L."/>
            <person name="Toyonaga M."/>
            <person name="Kuroda K."/>
            <person name="Ohashi A."/>
            <person name="Cruz R."/>
            <person name="Yamaguchi T."/>
            <person name="Sekiguchi Y."/>
        </authorList>
    </citation>
    <scope>NUCLEOTIDE SEQUENCE [LARGE SCALE GENOMIC DNA]</scope>
    <source>
        <strain evidence="8">TC1</strain>
    </source>
</reference>
<dbReference type="GO" id="GO:0051287">
    <property type="term" value="F:NAD binding"/>
    <property type="evidence" value="ECO:0007669"/>
    <property type="project" value="InterPro"/>
</dbReference>
<dbReference type="OrthoDB" id="9792971at2"/>
<accession>A0A0K8PBE8</accession>
<evidence type="ECO:0000313" key="8">
    <source>
        <dbReference type="EMBL" id="GAP39966.1"/>
    </source>
</evidence>
<dbReference type="STRING" id="1678840.ATC1_12505"/>
<evidence type="ECO:0000259" key="6">
    <source>
        <dbReference type="Pfam" id="PF00389"/>
    </source>
</evidence>
<organism evidence="8">
    <name type="scientific">Flexilinea flocculi</name>
    <dbReference type="NCBI Taxonomy" id="1678840"/>
    <lineage>
        <taxon>Bacteria</taxon>
        <taxon>Bacillati</taxon>
        <taxon>Chloroflexota</taxon>
        <taxon>Anaerolineae</taxon>
        <taxon>Anaerolineales</taxon>
        <taxon>Anaerolineaceae</taxon>
        <taxon>Flexilinea</taxon>
    </lineage>
</organism>
<dbReference type="EMBL" id="DF968180">
    <property type="protein sequence ID" value="GAP39966.1"/>
    <property type="molecule type" value="Genomic_DNA"/>
</dbReference>
<feature type="domain" description="D-isomer specific 2-hydroxyacid dehydrogenase catalytic" evidence="6">
    <location>
        <begin position="16"/>
        <end position="303"/>
    </location>
</feature>
<evidence type="ECO:0000313" key="9">
    <source>
        <dbReference type="Proteomes" id="UP000053370"/>
    </source>
</evidence>
<protein>
    <submittedName>
        <fullName evidence="8">Lactate dehydrogenase</fullName>
    </submittedName>
</protein>
<dbReference type="Gene3D" id="3.40.50.720">
    <property type="entry name" value="NAD(P)-binding Rossmann-like Domain"/>
    <property type="match status" value="2"/>
</dbReference>
<name>A0A0K8PBE8_9CHLR</name>
<keyword evidence="2" id="KW-0028">Amino-acid biosynthesis</keyword>
<evidence type="ECO:0000256" key="1">
    <source>
        <dbReference type="ARBA" id="ARBA00005854"/>
    </source>
</evidence>
<feature type="domain" description="D-isomer specific 2-hydroxyacid dehydrogenase NAD-binding" evidence="7">
    <location>
        <begin position="111"/>
        <end position="283"/>
    </location>
</feature>
<dbReference type="InterPro" id="IPR036291">
    <property type="entry name" value="NAD(P)-bd_dom_sf"/>
</dbReference>
<sequence length="309" mass="33704">MKVLITPRSYGKTDPVVFDMLKDAGFEIICNNTGGILKKEQMMEMLRDCEGIIVGVDPLDADVIASAPKLLAISKYGVGVDNIDLAAAEKRGIKVSRTIGANSDAVADYAFTLMLGLARKVLPIDAACRRGDWKKITTLDLNHKTIGIFGLGAIGKLVAKRAQGFDMRILAYDVFWDERYAAEHQIEKSDPDRIFQEADFISLHLPLTPETENFIGQRELSLMKPTAILVNTARGGLIQDDALLNALKENRIYGAGIDAFSEEPPADPSWFALDNVIIGSHCAASTSGAIQNMGRAATENLIRDLSQNH</sequence>
<dbReference type="PANTHER" id="PTHR42789:SF1">
    <property type="entry name" value="D-ISOMER SPECIFIC 2-HYDROXYACID DEHYDROGENASE FAMILY PROTEIN (AFU_ORTHOLOGUE AFUA_6G10090)"/>
    <property type="match status" value="1"/>
</dbReference>
<evidence type="ECO:0000256" key="4">
    <source>
        <dbReference type="ARBA" id="ARBA00023027"/>
    </source>
</evidence>
<dbReference type="PANTHER" id="PTHR42789">
    <property type="entry name" value="D-ISOMER SPECIFIC 2-HYDROXYACID DEHYDROGENASE FAMILY PROTEIN (AFU_ORTHOLOGUE AFUA_6G10090)"/>
    <property type="match status" value="1"/>
</dbReference>
<dbReference type="Pfam" id="PF02826">
    <property type="entry name" value="2-Hacid_dh_C"/>
    <property type="match status" value="1"/>
</dbReference>
<evidence type="ECO:0000256" key="2">
    <source>
        <dbReference type="ARBA" id="ARBA00022605"/>
    </source>
</evidence>
<proteinExistence type="inferred from homology"/>
<dbReference type="InterPro" id="IPR050857">
    <property type="entry name" value="D-2-hydroxyacid_DH"/>
</dbReference>
<dbReference type="InterPro" id="IPR006139">
    <property type="entry name" value="D-isomer_2_OHA_DH_cat_dom"/>
</dbReference>
<dbReference type="InterPro" id="IPR029752">
    <property type="entry name" value="D-isomer_DH_CS1"/>
</dbReference>
<dbReference type="Pfam" id="PF00389">
    <property type="entry name" value="2-Hacid_dh"/>
    <property type="match status" value="1"/>
</dbReference>
<dbReference type="GO" id="GO:0008652">
    <property type="term" value="P:amino acid biosynthetic process"/>
    <property type="evidence" value="ECO:0007669"/>
    <property type="project" value="UniProtKB-KW"/>
</dbReference>
<dbReference type="InterPro" id="IPR006140">
    <property type="entry name" value="D-isomer_DH_NAD-bd"/>
</dbReference>
<dbReference type="PROSITE" id="PS00065">
    <property type="entry name" value="D_2_HYDROXYACID_DH_1"/>
    <property type="match status" value="1"/>
</dbReference>
<gene>
    <name evidence="8" type="ORF">ATC1_12505</name>
</gene>
<dbReference type="SUPFAM" id="SSF51735">
    <property type="entry name" value="NAD(P)-binding Rossmann-fold domains"/>
    <property type="match status" value="1"/>
</dbReference>
<evidence type="ECO:0000259" key="7">
    <source>
        <dbReference type="Pfam" id="PF02826"/>
    </source>
</evidence>
<keyword evidence="3 5" id="KW-0560">Oxidoreductase</keyword>
<dbReference type="InterPro" id="IPR029753">
    <property type="entry name" value="D-isomer_DH_CS"/>
</dbReference>
<dbReference type="Proteomes" id="UP000053370">
    <property type="component" value="Unassembled WGS sequence"/>
</dbReference>
<dbReference type="RefSeq" id="WP_062278829.1">
    <property type="nucleotide sequence ID" value="NZ_DF968180.1"/>
</dbReference>
<keyword evidence="9" id="KW-1185">Reference proteome</keyword>
<evidence type="ECO:0000256" key="5">
    <source>
        <dbReference type="RuleBase" id="RU003719"/>
    </source>
</evidence>
<dbReference type="CDD" id="cd12172">
    <property type="entry name" value="PGDH_like_2"/>
    <property type="match status" value="1"/>
</dbReference>
<dbReference type="FunFam" id="3.40.50.720:FF:000203">
    <property type="entry name" value="D-3-phosphoglycerate dehydrogenase (SerA)"/>
    <property type="match status" value="1"/>
</dbReference>
<dbReference type="AlphaFoldDB" id="A0A0K8PBE8"/>
<dbReference type="PATRIC" id="fig|1678840.3.peg.1102"/>
<comment type="similarity">
    <text evidence="1 5">Belongs to the D-isomer specific 2-hydroxyacid dehydrogenase family.</text>
</comment>
<dbReference type="SUPFAM" id="SSF52283">
    <property type="entry name" value="Formate/glycerate dehydrogenase catalytic domain-like"/>
    <property type="match status" value="1"/>
</dbReference>
<evidence type="ECO:0000256" key="3">
    <source>
        <dbReference type="ARBA" id="ARBA00023002"/>
    </source>
</evidence>
<keyword evidence="4" id="KW-0520">NAD</keyword>
<dbReference type="PROSITE" id="PS00670">
    <property type="entry name" value="D_2_HYDROXYACID_DH_2"/>
    <property type="match status" value="1"/>
</dbReference>
<dbReference type="GO" id="GO:0016616">
    <property type="term" value="F:oxidoreductase activity, acting on the CH-OH group of donors, NAD or NADP as acceptor"/>
    <property type="evidence" value="ECO:0007669"/>
    <property type="project" value="InterPro"/>
</dbReference>